<dbReference type="GO" id="GO:0046872">
    <property type="term" value="F:metal ion binding"/>
    <property type="evidence" value="ECO:0007669"/>
    <property type="project" value="InterPro"/>
</dbReference>
<feature type="domain" description="Alcohol dehydrogenase iron-type/glycerol dehydrogenase GldA" evidence="3">
    <location>
        <begin position="11"/>
        <end position="181"/>
    </location>
</feature>
<dbReference type="EMBL" id="NFJD01000001">
    <property type="protein sequence ID" value="OUO57228.1"/>
    <property type="molecule type" value="Genomic_DNA"/>
</dbReference>
<dbReference type="GO" id="GO:1990362">
    <property type="term" value="F:butanol dehydrogenase (NAD+) activity"/>
    <property type="evidence" value="ECO:0007669"/>
    <property type="project" value="InterPro"/>
</dbReference>
<dbReference type="Pfam" id="PF25137">
    <property type="entry name" value="ADH_Fe_C"/>
    <property type="match status" value="1"/>
</dbReference>
<name>A0A1Y4DJX5_9BACT</name>
<evidence type="ECO:0000259" key="4">
    <source>
        <dbReference type="Pfam" id="PF25137"/>
    </source>
</evidence>
<dbReference type="GO" id="GO:0005829">
    <property type="term" value="C:cytosol"/>
    <property type="evidence" value="ECO:0007669"/>
    <property type="project" value="TreeGrafter"/>
</dbReference>
<keyword evidence="6" id="KW-1185">Reference proteome</keyword>
<evidence type="ECO:0000313" key="6">
    <source>
        <dbReference type="Proteomes" id="UP000196368"/>
    </source>
</evidence>
<gene>
    <name evidence="5" type="ORF">B5F75_00145</name>
</gene>
<dbReference type="Gene3D" id="1.20.1090.10">
    <property type="entry name" value="Dehydroquinate synthase-like - alpha domain"/>
    <property type="match status" value="1"/>
</dbReference>
<feature type="domain" description="Fe-containing alcohol dehydrogenase-like C-terminal" evidence="4">
    <location>
        <begin position="195"/>
        <end position="394"/>
    </location>
</feature>
<dbReference type="PANTHER" id="PTHR43633:SF1">
    <property type="entry name" value="ALCOHOL DEHYDROGENASE YQHD"/>
    <property type="match status" value="1"/>
</dbReference>
<evidence type="ECO:0000256" key="1">
    <source>
        <dbReference type="ARBA" id="ARBA00007358"/>
    </source>
</evidence>
<dbReference type="FunFam" id="3.40.50.1970:FF:000003">
    <property type="entry name" value="Alcohol dehydrogenase, iron-containing"/>
    <property type="match status" value="1"/>
</dbReference>
<sequence length="396" mass="43334">MRMRDFTFCCPTEIIFGSHAEEKAGEAVVKHGGSRVLIVYGGQSAVKSGLLERVEKSLMMAGLTVKKLGGVQPNPTLSFARKGVLEAIPFQADFILAIGGGSVMDTAKAIAIGAANPQTDIWTYWLGKETVTKALPVGCIVTISASGSETSDSAVLTDDAHKDKRGLNTPFNRPCFALMNPELTFTLSPKQIACGVTDILMHTLDRYFTPMQGNELTDALAEALMRTVIYYGPKAVQNPHDYVSQSELMWAGSLSHNNLTGLGAEKEFAVHQLGHELSGRFGVAHGESLSAVWQAWAMYVYKEDPARFARYACNVWRLETVTDIDTAAREGIEATVRFFTSLGMPTNLRELLGRQLSFAELYELADRCSRGGTRTVSKFKPLAKEDMLRIYTTANQ</sequence>
<evidence type="ECO:0000256" key="2">
    <source>
        <dbReference type="ARBA" id="ARBA00023002"/>
    </source>
</evidence>
<dbReference type="Gene3D" id="3.40.50.1970">
    <property type="match status" value="1"/>
</dbReference>
<accession>A0A1Y4DJX5</accession>
<evidence type="ECO:0000259" key="3">
    <source>
        <dbReference type="Pfam" id="PF00465"/>
    </source>
</evidence>
<comment type="caution">
    <text evidence="5">The sequence shown here is derived from an EMBL/GenBank/DDBJ whole genome shotgun (WGS) entry which is preliminary data.</text>
</comment>
<dbReference type="PANTHER" id="PTHR43633">
    <property type="entry name" value="ALCOHOL DEHYDROGENASE YQHD"/>
    <property type="match status" value="1"/>
</dbReference>
<dbReference type="AlphaFoldDB" id="A0A1Y4DJX5"/>
<dbReference type="InterPro" id="IPR001670">
    <property type="entry name" value="ADH_Fe/GldA"/>
</dbReference>
<dbReference type="GO" id="GO:1990002">
    <property type="term" value="F:methylglyoxal reductase (NADPH) (acetol producing) activity"/>
    <property type="evidence" value="ECO:0007669"/>
    <property type="project" value="TreeGrafter"/>
</dbReference>
<protein>
    <submittedName>
        <fullName evidence="5">NADH-dependent alcohol dehydrogenase</fullName>
    </submittedName>
</protein>
<reference evidence="6" key="1">
    <citation type="submission" date="2017-04" db="EMBL/GenBank/DDBJ databases">
        <title>Function of individual gut microbiota members based on whole genome sequencing of pure cultures obtained from chicken caecum.</title>
        <authorList>
            <person name="Medvecky M."/>
            <person name="Cejkova D."/>
            <person name="Polansky O."/>
            <person name="Karasova D."/>
            <person name="Kubasova T."/>
            <person name="Cizek A."/>
            <person name="Rychlik I."/>
        </authorList>
    </citation>
    <scope>NUCLEOTIDE SEQUENCE [LARGE SCALE GENOMIC DNA]</scope>
    <source>
        <strain evidence="6">An273</strain>
    </source>
</reference>
<dbReference type="CDD" id="cd08187">
    <property type="entry name" value="BDH"/>
    <property type="match status" value="1"/>
</dbReference>
<dbReference type="Pfam" id="PF00465">
    <property type="entry name" value="Fe-ADH"/>
    <property type="match status" value="1"/>
</dbReference>
<dbReference type="InterPro" id="IPR056798">
    <property type="entry name" value="ADH_Fe_C"/>
</dbReference>
<organism evidence="5 6">
    <name type="scientific">Candidatus Avelusimicrobium gallicola</name>
    <dbReference type="NCBI Taxonomy" id="2562704"/>
    <lineage>
        <taxon>Bacteria</taxon>
        <taxon>Pseudomonadati</taxon>
        <taxon>Elusimicrobiota</taxon>
        <taxon>Elusimicrobia</taxon>
        <taxon>Elusimicrobiales</taxon>
        <taxon>Elusimicrobiaceae</taxon>
        <taxon>Candidatus Avelusimicrobium</taxon>
    </lineage>
</organism>
<dbReference type="InterPro" id="IPR044731">
    <property type="entry name" value="BDH-like"/>
</dbReference>
<dbReference type="Proteomes" id="UP000196368">
    <property type="component" value="Unassembled WGS sequence"/>
</dbReference>
<comment type="similarity">
    <text evidence="1">Belongs to the iron-containing alcohol dehydrogenase family.</text>
</comment>
<dbReference type="GO" id="GO:0008106">
    <property type="term" value="F:alcohol dehydrogenase (NADP+) activity"/>
    <property type="evidence" value="ECO:0007669"/>
    <property type="project" value="TreeGrafter"/>
</dbReference>
<dbReference type="OrthoDB" id="9801156at2"/>
<dbReference type="SUPFAM" id="SSF56796">
    <property type="entry name" value="Dehydroquinate synthase-like"/>
    <property type="match status" value="1"/>
</dbReference>
<evidence type="ECO:0000313" key="5">
    <source>
        <dbReference type="EMBL" id="OUO57228.1"/>
    </source>
</evidence>
<keyword evidence="2" id="KW-0560">Oxidoreductase</keyword>
<proteinExistence type="inferred from homology"/>